<dbReference type="PROSITE" id="PS51257">
    <property type="entry name" value="PROKAR_LIPOPROTEIN"/>
    <property type="match status" value="1"/>
</dbReference>
<feature type="region of interest" description="Disordered" evidence="1">
    <location>
        <begin position="29"/>
        <end position="69"/>
    </location>
</feature>
<proteinExistence type="predicted"/>
<name>A0A9D1ZVC6_9FIRM</name>
<feature type="compositionally biased region" description="Gly residues" evidence="1">
    <location>
        <begin position="32"/>
        <end position="58"/>
    </location>
</feature>
<feature type="signal peptide" evidence="2">
    <location>
        <begin position="1"/>
        <end position="22"/>
    </location>
</feature>
<evidence type="ECO:0000256" key="1">
    <source>
        <dbReference type="SAM" id="MobiDB-lite"/>
    </source>
</evidence>
<evidence type="ECO:0000313" key="3">
    <source>
        <dbReference type="EMBL" id="HIY96353.1"/>
    </source>
</evidence>
<sequence>MKKFFTALLALILALVMAFSLAACQPSDQNPGDGGNNTEQGGGNEGGGNEGGDNNEGGDGNEDGGNEGEVLEPVDAKTFVKALLNNVTDELAVEWIATVDGETSVTAKDAEAVVDQIDLNESGKQSLAEYVQYFKNAINVLDEFDSLLTGTVPVAEDKSGYELSLEVKTEDVVPVVEMVKGALPLMSEFKLGDALGMILKGVSAEDWVAQLFSADITLREFINQINGVLEPLGVTVQKIVSIVTTILQGQAIDLDALLDTPATAEDGTAGTLGDLMKASVLFDLMLPGYGIDITFAEIGAAASELLDDTIADLYTTYLMPMLSGLLPFEPTLDVLATISVTKADLEITIKADKDMKLTDIEVSCAFNGSITMGDGTVYAANITEATFGCAVEYGAA</sequence>
<protein>
    <submittedName>
        <fullName evidence="3">Uncharacterized protein</fullName>
    </submittedName>
</protein>
<feature type="compositionally biased region" description="Acidic residues" evidence="1">
    <location>
        <begin position="59"/>
        <end position="69"/>
    </location>
</feature>
<reference evidence="3" key="1">
    <citation type="journal article" date="2021" name="PeerJ">
        <title>Extensive microbial diversity within the chicken gut microbiome revealed by metagenomics and culture.</title>
        <authorList>
            <person name="Gilroy R."/>
            <person name="Ravi A."/>
            <person name="Getino M."/>
            <person name="Pursley I."/>
            <person name="Horton D.L."/>
            <person name="Alikhan N.F."/>
            <person name="Baker D."/>
            <person name="Gharbi K."/>
            <person name="Hall N."/>
            <person name="Watson M."/>
            <person name="Adriaenssens E.M."/>
            <person name="Foster-Nyarko E."/>
            <person name="Jarju S."/>
            <person name="Secka A."/>
            <person name="Antonio M."/>
            <person name="Oren A."/>
            <person name="Chaudhuri R.R."/>
            <person name="La Ragione R."/>
            <person name="Hildebrand F."/>
            <person name="Pallen M.J."/>
        </authorList>
    </citation>
    <scope>NUCLEOTIDE SEQUENCE</scope>
    <source>
        <strain evidence="3">1345</strain>
    </source>
</reference>
<feature type="chain" id="PRO_5039196560" evidence="2">
    <location>
        <begin position="23"/>
        <end position="396"/>
    </location>
</feature>
<dbReference type="EMBL" id="DXCQ01000018">
    <property type="protein sequence ID" value="HIY96353.1"/>
    <property type="molecule type" value="Genomic_DNA"/>
</dbReference>
<dbReference type="Proteomes" id="UP000886750">
    <property type="component" value="Unassembled WGS sequence"/>
</dbReference>
<reference evidence="3" key="2">
    <citation type="submission" date="2021-04" db="EMBL/GenBank/DDBJ databases">
        <authorList>
            <person name="Gilroy R."/>
        </authorList>
    </citation>
    <scope>NUCLEOTIDE SEQUENCE</scope>
    <source>
        <strain evidence="3">1345</strain>
    </source>
</reference>
<organism evidence="3 4">
    <name type="scientific">Candidatus Borkfalkia excrementigallinarum</name>
    <dbReference type="NCBI Taxonomy" id="2838506"/>
    <lineage>
        <taxon>Bacteria</taxon>
        <taxon>Bacillati</taxon>
        <taxon>Bacillota</taxon>
        <taxon>Clostridia</taxon>
        <taxon>Christensenellales</taxon>
        <taxon>Christensenellaceae</taxon>
        <taxon>Candidatus Borkfalkia</taxon>
    </lineage>
</organism>
<evidence type="ECO:0000256" key="2">
    <source>
        <dbReference type="SAM" id="SignalP"/>
    </source>
</evidence>
<dbReference type="AlphaFoldDB" id="A0A9D1ZVC6"/>
<comment type="caution">
    <text evidence="3">The sequence shown here is derived from an EMBL/GenBank/DDBJ whole genome shotgun (WGS) entry which is preliminary data.</text>
</comment>
<gene>
    <name evidence="3" type="ORF">H9729_01550</name>
</gene>
<evidence type="ECO:0000313" key="4">
    <source>
        <dbReference type="Proteomes" id="UP000886750"/>
    </source>
</evidence>
<accession>A0A9D1ZVC6</accession>
<keyword evidence="2" id="KW-0732">Signal</keyword>